<evidence type="ECO:0000256" key="1">
    <source>
        <dbReference type="ARBA" id="ARBA00007571"/>
    </source>
</evidence>
<accession>A0AAD6LV62</accession>
<protein>
    <submittedName>
        <fullName evidence="2">Uncharacterized protein</fullName>
    </submittedName>
</protein>
<dbReference type="AlphaFoldDB" id="A0AAD6LV62"/>
<comment type="similarity">
    <text evidence="1">Belongs to the TrpF family.</text>
</comment>
<reference evidence="2" key="1">
    <citation type="journal article" date="2023" name="Mol. Ecol. Resour.">
        <title>Chromosome-level genome assembly of a triploid poplar Populus alba 'Berolinensis'.</title>
        <authorList>
            <person name="Chen S."/>
            <person name="Yu Y."/>
            <person name="Wang X."/>
            <person name="Wang S."/>
            <person name="Zhang T."/>
            <person name="Zhou Y."/>
            <person name="He R."/>
            <person name="Meng N."/>
            <person name="Wang Y."/>
            <person name="Liu W."/>
            <person name="Liu Z."/>
            <person name="Liu J."/>
            <person name="Guo Q."/>
            <person name="Huang H."/>
            <person name="Sederoff R.R."/>
            <person name="Wang G."/>
            <person name="Qu G."/>
            <person name="Chen S."/>
        </authorList>
    </citation>
    <scope>NUCLEOTIDE SEQUENCE</scope>
    <source>
        <strain evidence="2">SC-2020</strain>
    </source>
</reference>
<organism evidence="2 3">
    <name type="scientific">Populus alba x Populus x berolinensis</name>
    <dbReference type="NCBI Taxonomy" id="444605"/>
    <lineage>
        <taxon>Eukaryota</taxon>
        <taxon>Viridiplantae</taxon>
        <taxon>Streptophyta</taxon>
        <taxon>Embryophyta</taxon>
        <taxon>Tracheophyta</taxon>
        <taxon>Spermatophyta</taxon>
        <taxon>Magnoliopsida</taxon>
        <taxon>eudicotyledons</taxon>
        <taxon>Gunneridae</taxon>
        <taxon>Pentapetalae</taxon>
        <taxon>rosids</taxon>
        <taxon>fabids</taxon>
        <taxon>Malpighiales</taxon>
        <taxon>Salicaceae</taxon>
        <taxon>Saliceae</taxon>
        <taxon>Populus</taxon>
    </lineage>
</organism>
<dbReference type="Proteomes" id="UP001164929">
    <property type="component" value="Chromosome 14"/>
</dbReference>
<dbReference type="EMBL" id="JAQIZT010000014">
    <property type="protein sequence ID" value="KAJ6973879.1"/>
    <property type="molecule type" value="Genomic_DNA"/>
</dbReference>
<dbReference type="InterPro" id="IPR013785">
    <property type="entry name" value="Aldolase_TIM"/>
</dbReference>
<name>A0AAD6LV62_9ROSI</name>
<gene>
    <name evidence="2" type="ORF">NC653_034029</name>
</gene>
<dbReference type="InterPro" id="IPR044643">
    <property type="entry name" value="TrpF_fam"/>
</dbReference>
<keyword evidence="3" id="KW-1185">Reference proteome</keyword>
<dbReference type="Gene3D" id="3.20.20.70">
    <property type="entry name" value="Aldolase class I"/>
    <property type="match status" value="1"/>
</dbReference>
<sequence>MQSFSSLRSALGSIPASFPLPSHGTFNSITRYAASPGKVNLSPCLVGSELNFSRITSHPRSKGAAPVGVSVDDDADTILRVADAANLEFVLLRGKGSRAAFLDLKGKNRMVYVLHANENGNLLNQISDEECSLIGFSWIAQQVAVKIYTVHKQRDTELF</sequence>
<comment type="caution">
    <text evidence="2">The sequence shown here is derived from an EMBL/GenBank/DDBJ whole genome shotgun (WGS) entry which is preliminary data.</text>
</comment>
<evidence type="ECO:0000313" key="3">
    <source>
        <dbReference type="Proteomes" id="UP001164929"/>
    </source>
</evidence>
<evidence type="ECO:0000313" key="2">
    <source>
        <dbReference type="EMBL" id="KAJ6973879.1"/>
    </source>
</evidence>
<dbReference type="PANTHER" id="PTHR42894:SF1">
    <property type="entry name" value="N-(5'-PHOSPHORIBOSYL)ANTHRANILATE ISOMERASE"/>
    <property type="match status" value="1"/>
</dbReference>
<dbReference type="PANTHER" id="PTHR42894">
    <property type="entry name" value="N-(5'-PHOSPHORIBOSYL)ANTHRANILATE ISOMERASE"/>
    <property type="match status" value="1"/>
</dbReference>
<dbReference type="GO" id="GO:0004640">
    <property type="term" value="F:phosphoribosylanthranilate isomerase activity"/>
    <property type="evidence" value="ECO:0007669"/>
    <property type="project" value="InterPro"/>
</dbReference>
<proteinExistence type="inferred from homology"/>
<dbReference type="GO" id="GO:0000162">
    <property type="term" value="P:L-tryptophan biosynthetic process"/>
    <property type="evidence" value="ECO:0007669"/>
    <property type="project" value="InterPro"/>
</dbReference>